<gene>
    <name evidence="8" type="ORF">J8C05_14575</name>
</gene>
<dbReference type="InterPro" id="IPR002052">
    <property type="entry name" value="DNA_methylase_N6_adenine_CS"/>
</dbReference>
<comment type="catalytic activity">
    <reaction evidence="6">
        <text>a 2'-deoxyadenosine in DNA + S-adenosyl-L-methionine = an N(6)-methyl-2'-deoxyadenosine in DNA + S-adenosyl-L-homocysteine + H(+)</text>
        <dbReference type="Rhea" id="RHEA:15197"/>
        <dbReference type="Rhea" id="RHEA-COMP:12418"/>
        <dbReference type="Rhea" id="RHEA-COMP:12419"/>
        <dbReference type="ChEBI" id="CHEBI:15378"/>
        <dbReference type="ChEBI" id="CHEBI:57856"/>
        <dbReference type="ChEBI" id="CHEBI:59789"/>
        <dbReference type="ChEBI" id="CHEBI:90615"/>
        <dbReference type="ChEBI" id="CHEBI:90616"/>
        <dbReference type="EC" id="2.1.1.72"/>
    </reaction>
</comment>
<dbReference type="RefSeq" id="WP_211423476.1">
    <property type="nucleotide sequence ID" value="NZ_CP072643.1"/>
</dbReference>
<dbReference type="PRINTS" id="PR00506">
    <property type="entry name" value="D21N6MTFRASE"/>
</dbReference>
<comment type="similarity">
    <text evidence="1">Belongs to the N(4)/N(6)-methyltransferase family.</text>
</comment>
<dbReference type="EMBL" id="CP072643">
    <property type="protein sequence ID" value="QUV95241.1"/>
    <property type="molecule type" value="Genomic_DNA"/>
</dbReference>
<dbReference type="Gene3D" id="3.40.50.150">
    <property type="entry name" value="Vaccinia Virus protein VP39"/>
    <property type="match status" value="1"/>
</dbReference>
<dbReference type="Pfam" id="PF01555">
    <property type="entry name" value="N6_N4_Mtase"/>
    <property type="match status" value="1"/>
</dbReference>
<feature type="domain" description="DNA methylase N-4/N-6" evidence="7">
    <location>
        <begin position="417"/>
        <end position="761"/>
    </location>
</feature>
<dbReference type="InterPro" id="IPR029063">
    <property type="entry name" value="SAM-dependent_MTases_sf"/>
</dbReference>
<dbReference type="PROSITE" id="PS00092">
    <property type="entry name" value="N6_MTASE"/>
    <property type="match status" value="1"/>
</dbReference>
<keyword evidence="9" id="KW-1185">Reference proteome</keyword>
<dbReference type="EC" id="2.1.1.72" evidence="2"/>
<protein>
    <recommendedName>
        <fullName evidence="2">site-specific DNA-methyltransferase (adenine-specific)</fullName>
        <ecNumber evidence="2">2.1.1.72</ecNumber>
    </recommendedName>
</protein>
<evidence type="ECO:0000259" key="7">
    <source>
        <dbReference type="Pfam" id="PF01555"/>
    </source>
</evidence>
<evidence type="ECO:0000256" key="4">
    <source>
        <dbReference type="ARBA" id="ARBA00022679"/>
    </source>
</evidence>
<keyword evidence="4" id="KW-0808">Transferase</keyword>
<evidence type="ECO:0000256" key="2">
    <source>
        <dbReference type="ARBA" id="ARBA00011900"/>
    </source>
</evidence>
<evidence type="ECO:0000256" key="3">
    <source>
        <dbReference type="ARBA" id="ARBA00022603"/>
    </source>
</evidence>
<dbReference type="InterPro" id="IPR002295">
    <property type="entry name" value="N4/N6-MTase_EcoPI_Mod-like"/>
</dbReference>
<keyword evidence="5" id="KW-0949">S-adenosyl-L-methionine</keyword>
<dbReference type="InterPro" id="IPR002941">
    <property type="entry name" value="DNA_methylase_N4/N6"/>
</dbReference>
<accession>A0ABX8B6S1</accession>
<reference evidence="8 9" key="1">
    <citation type="submission" date="2021-03" db="EMBL/GenBank/DDBJ databases">
        <title>Genomic and phenotypic characterization of Chloracidobacterium isolates provides evidence for multiple species.</title>
        <authorList>
            <person name="Saini M.K."/>
            <person name="Costas A.M.G."/>
            <person name="Tank M."/>
            <person name="Bryant D.A."/>
        </authorList>
    </citation>
    <scope>NUCLEOTIDE SEQUENCE [LARGE SCALE GENOMIC DNA]</scope>
    <source>
        <strain evidence="8 9">N</strain>
    </source>
</reference>
<evidence type="ECO:0000256" key="6">
    <source>
        <dbReference type="ARBA" id="ARBA00047942"/>
    </source>
</evidence>
<dbReference type="SUPFAM" id="SSF53335">
    <property type="entry name" value="S-adenosyl-L-methionine-dependent methyltransferases"/>
    <property type="match status" value="1"/>
</dbReference>
<evidence type="ECO:0000313" key="8">
    <source>
        <dbReference type="EMBL" id="QUV95241.1"/>
    </source>
</evidence>
<organism evidence="8 9">
    <name type="scientific">Chloracidobacterium sp. N</name>
    <dbReference type="NCBI Taxonomy" id="2821540"/>
    <lineage>
        <taxon>Bacteria</taxon>
        <taxon>Pseudomonadati</taxon>
        <taxon>Acidobacteriota</taxon>
        <taxon>Terriglobia</taxon>
        <taxon>Terriglobales</taxon>
        <taxon>Acidobacteriaceae</taxon>
        <taxon>Chloracidobacterium</taxon>
        <taxon>Chloracidobacterium aggregatum</taxon>
    </lineage>
</organism>
<sequence>MKNTNEKKFFERLEEVFIGAPVEGASGYINLMRIKSHYFKSVMEPHLRQETESVLNSFPDFREELFDKLYTFFRRYFTEGGSIGFVFTPYHQSIYEQVYTNEHDVVLFWKTARLYYVKTDHLFQSMTVEVDGFRFHFDASQLEHKRANEKRELFYTFREHRPEHDVIIFTVHYPEKGRQTRIDTIRLAIRDGLGLNRYTAAVPSAETLQKAFRLFERQSKLDYFLCKDARGFLREQFDLWMWQYLLGRPGEAPPVGWTETRLKQLQALKHIAYRVIDFIAAFEDELVNIWNKPKFVLNSHYVMTLDRIARQPGGMEILQQILSHPGMPGQLQEWRDLGMVDDRFQPGHIWQENLIDGRHLHPRYQYLPVDTRYFPDLELHVVALFENLDEALDGWLIRSENYQALHTLLPKWQGKLKAIYIDPPYNTGVDEFLYVDSFKHSSWLTMMENRLAVAKSLLAGDGIIFISIGDLNPQEGESYRLQMLASSIFPKRFGNLIWRKRGGIGSFSERDMTENHEYVLVQGNEEAFLYHNILSEQKLDEFSNVDGRGAYRWMGLLGPSQQTKEKRPNLNYELLVHPETLQLVGFRYAVHGSEVYDLRTRTEDENLAETVIRIAPPGKATWLISREQMWKHAQSGLIQFRRTSKGTYEPQIKNYLHDAEGNPKGNLLKSLLADNGVPVGTNADASRELSALFPETDVQRIKPKPVSLVRLLLQVASASGDTVMDFFAGSGTTAHACLNLCREDGRKRKYILVEMGEYFYTLLIPRIKKVIFSDKWKDGRAQTDGKGISHFVKYYELEQFEDTLSRARYEDSSLFTPPAGADPCQYVFLRDPKMLDALEISPELDEVQLNLGKLYRNIDLPETLSNLTGKRVRRIQPGLQPSAIPASVQFEDGQQLDLEHLDWRQIKRLIWW</sequence>
<evidence type="ECO:0000256" key="1">
    <source>
        <dbReference type="ARBA" id="ARBA00006594"/>
    </source>
</evidence>
<proteinExistence type="inferred from homology"/>
<evidence type="ECO:0000256" key="5">
    <source>
        <dbReference type="ARBA" id="ARBA00022691"/>
    </source>
</evidence>
<dbReference type="Proteomes" id="UP000677668">
    <property type="component" value="Chromosome 2"/>
</dbReference>
<keyword evidence="3" id="KW-0489">Methyltransferase</keyword>
<evidence type="ECO:0000313" key="9">
    <source>
        <dbReference type="Proteomes" id="UP000677668"/>
    </source>
</evidence>
<name>A0ABX8B6S1_9BACT</name>